<proteinExistence type="inferred from homology"/>
<evidence type="ECO:0000256" key="6">
    <source>
        <dbReference type="ARBA" id="ARBA00022989"/>
    </source>
</evidence>
<dbReference type="Proteomes" id="UP000555728">
    <property type="component" value="Unassembled WGS sequence"/>
</dbReference>
<evidence type="ECO:0000256" key="7">
    <source>
        <dbReference type="ARBA" id="ARBA00023136"/>
    </source>
</evidence>
<protein>
    <recommendedName>
        <fullName evidence="9">TRAP transporter small permease protein</fullName>
    </recommendedName>
</protein>
<dbReference type="EMBL" id="JACIGI010000011">
    <property type="protein sequence ID" value="MBB4285978.1"/>
    <property type="molecule type" value="Genomic_DNA"/>
</dbReference>
<gene>
    <name evidence="12" type="ORF">GGD88_001701</name>
</gene>
<accession>A0A7W6RZ96</accession>
<comment type="subunit">
    <text evidence="9">The complex comprises the extracytoplasmic solute receptor protein and the two transmembrane proteins.</text>
</comment>
<feature type="transmembrane region" description="Helical" evidence="9">
    <location>
        <begin position="169"/>
        <end position="187"/>
    </location>
</feature>
<feature type="transmembrane region" description="Helical" evidence="9">
    <location>
        <begin position="72"/>
        <end position="94"/>
    </location>
</feature>
<keyword evidence="13" id="KW-1185">Reference proteome</keyword>
<evidence type="ECO:0000256" key="5">
    <source>
        <dbReference type="ARBA" id="ARBA00022692"/>
    </source>
</evidence>
<dbReference type="GO" id="GO:0005886">
    <property type="term" value="C:plasma membrane"/>
    <property type="evidence" value="ECO:0007669"/>
    <property type="project" value="UniProtKB-SubCell"/>
</dbReference>
<keyword evidence="7 9" id="KW-0472">Membrane</keyword>
<name>A0A7W6RZ96_9PROT</name>
<evidence type="ECO:0000256" key="10">
    <source>
        <dbReference type="SAM" id="MobiDB-lite"/>
    </source>
</evidence>
<evidence type="ECO:0000256" key="9">
    <source>
        <dbReference type="RuleBase" id="RU369079"/>
    </source>
</evidence>
<dbReference type="InterPro" id="IPR055348">
    <property type="entry name" value="DctQ"/>
</dbReference>
<evidence type="ECO:0000256" key="3">
    <source>
        <dbReference type="ARBA" id="ARBA00022475"/>
    </source>
</evidence>
<keyword evidence="3" id="KW-1003">Cell membrane</keyword>
<dbReference type="Pfam" id="PF04290">
    <property type="entry name" value="DctQ"/>
    <property type="match status" value="1"/>
</dbReference>
<evidence type="ECO:0000256" key="8">
    <source>
        <dbReference type="ARBA" id="ARBA00038436"/>
    </source>
</evidence>
<dbReference type="AlphaFoldDB" id="A0A7W6RZ96"/>
<evidence type="ECO:0000256" key="1">
    <source>
        <dbReference type="ARBA" id="ARBA00004429"/>
    </source>
</evidence>
<keyword evidence="6 9" id="KW-1133">Transmembrane helix</keyword>
<feature type="region of interest" description="Disordered" evidence="10">
    <location>
        <begin position="1"/>
        <end position="25"/>
    </location>
</feature>
<feature type="transmembrane region" description="Helical" evidence="9">
    <location>
        <begin position="45"/>
        <end position="66"/>
    </location>
</feature>
<keyword evidence="4 9" id="KW-0997">Cell inner membrane</keyword>
<reference evidence="12 13" key="1">
    <citation type="submission" date="2020-08" db="EMBL/GenBank/DDBJ databases">
        <title>Genome sequencing of Purple Non-Sulfur Bacteria from various extreme environments.</title>
        <authorList>
            <person name="Mayer M."/>
        </authorList>
    </citation>
    <scope>NUCLEOTIDE SEQUENCE [LARGE SCALE GENOMIC DNA]</scope>
    <source>
        <strain evidence="12 13">JA135</strain>
    </source>
</reference>
<comment type="subcellular location">
    <subcellularLocation>
        <location evidence="1 9">Cell inner membrane</location>
        <topology evidence="1 9">Multi-pass membrane protein</topology>
    </subcellularLocation>
</comment>
<sequence length="202" mass="22529">MSDPSSFPPKSVHIPETPEPDPHRAAEGIIRTPLDRLIARSADGVAWLVFIAMAISVFEVIMRYVFHAPTSWVHESTVMLIAALFALGGPVALARDKHIRVRVIYDAVPPRVRRWLDVFNNSVILAFCIGMTYAAWQLFYRASHSPTGAIQLERSGTSWNPPFPAFTKGFILFAVALMTLQAALHLIQSLRGHSMPRDGEER</sequence>
<keyword evidence="5 9" id="KW-0812">Transmembrane</keyword>
<comment type="function">
    <text evidence="9">Part of the tripartite ATP-independent periplasmic (TRAP) transport system.</text>
</comment>
<dbReference type="GO" id="GO:0022857">
    <property type="term" value="F:transmembrane transporter activity"/>
    <property type="evidence" value="ECO:0007669"/>
    <property type="project" value="UniProtKB-UniRule"/>
</dbReference>
<comment type="caution">
    <text evidence="12">The sequence shown here is derived from an EMBL/GenBank/DDBJ whole genome shotgun (WGS) entry which is preliminary data.</text>
</comment>
<evidence type="ECO:0000259" key="11">
    <source>
        <dbReference type="Pfam" id="PF04290"/>
    </source>
</evidence>
<evidence type="ECO:0000313" key="13">
    <source>
        <dbReference type="Proteomes" id="UP000555728"/>
    </source>
</evidence>
<feature type="transmembrane region" description="Helical" evidence="9">
    <location>
        <begin position="115"/>
        <end position="136"/>
    </location>
</feature>
<comment type="similarity">
    <text evidence="8 9">Belongs to the TRAP transporter small permease family.</text>
</comment>
<dbReference type="PANTHER" id="PTHR35011">
    <property type="entry name" value="2,3-DIKETO-L-GULONATE TRAP TRANSPORTER SMALL PERMEASE PROTEIN YIAM"/>
    <property type="match status" value="1"/>
</dbReference>
<keyword evidence="2 9" id="KW-0813">Transport</keyword>
<evidence type="ECO:0000256" key="4">
    <source>
        <dbReference type="ARBA" id="ARBA00022519"/>
    </source>
</evidence>
<feature type="domain" description="Tripartite ATP-independent periplasmic transporters DctQ component" evidence="11">
    <location>
        <begin position="53"/>
        <end position="191"/>
    </location>
</feature>
<evidence type="ECO:0000256" key="2">
    <source>
        <dbReference type="ARBA" id="ARBA00022448"/>
    </source>
</evidence>
<evidence type="ECO:0000313" key="12">
    <source>
        <dbReference type="EMBL" id="MBB4285978.1"/>
    </source>
</evidence>
<dbReference type="InterPro" id="IPR007387">
    <property type="entry name" value="TRAP_DctQ"/>
</dbReference>
<organism evidence="12 13">
    <name type="scientific">Roseospira goensis</name>
    <dbReference type="NCBI Taxonomy" id="391922"/>
    <lineage>
        <taxon>Bacteria</taxon>
        <taxon>Pseudomonadati</taxon>
        <taxon>Pseudomonadota</taxon>
        <taxon>Alphaproteobacteria</taxon>
        <taxon>Rhodospirillales</taxon>
        <taxon>Rhodospirillaceae</taxon>
        <taxon>Roseospira</taxon>
    </lineage>
</organism>
<dbReference type="RefSeq" id="WP_184434112.1">
    <property type="nucleotide sequence ID" value="NZ_JACIGI010000011.1"/>
</dbReference>